<dbReference type="Gene3D" id="3.40.470.10">
    <property type="entry name" value="Uracil-DNA glycosylase-like domain"/>
    <property type="match status" value="1"/>
</dbReference>
<protein>
    <submittedName>
        <fullName evidence="2">DNA-deoxyinosine glycosylase</fullName>
    </submittedName>
</protein>
<dbReference type="EMBL" id="CP023737">
    <property type="protein sequence ID" value="ATQ66688.1"/>
    <property type="molecule type" value="Genomic_DNA"/>
</dbReference>
<organism evidence="2 3">
    <name type="scientific">Methylosinus trichosporium (strain ATCC 35070 / NCIMB 11131 / UNIQEM 75 / OB3b)</name>
    <dbReference type="NCBI Taxonomy" id="595536"/>
    <lineage>
        <taxon>Bacteria</taxon>
        <taxon>Pseudomonadati</taxon>
        <taxon>Pseudomonadota</taxon>
        <taxon>Alphaproteobacteria</taxon>
        <taxon>Hyphomicrobiales</taxon>
        <taxon>Methylocystaceae</taxon>
        <taxon>Methylosinus</taxon>
    </lineage>
</organism>
<name>A0A2D2CV95_METT3</name>
<dbReference type="NCBIfam" id="TIGR04274">
    <property type="entry name" value="hypoxanDNAglyco"/>
    <property type="match status" value="1"/>
</dbReference>
<keyword evidence="3" id="KW-1185">Reference proteome</keyword>
<gene>
    <name evidence="2" type="ORF">CQW49_01340</name>
</gene>
<evidence type="ECO:0000313" key="3">
    <source>
        <dbReference type="Proteomes" id="UP000230709"/>
    </source>
</evidence>
<dbReference type="Pfam" id="PF03167">
    <property type="entry name" value="UDG"/>
    <property type="match status" value="1"/>
</dbReference>
<evidence type="ECO:0000313" key="2">
    <source>
        <dbReference type="EMBL" id="ATQ66688.1"/>
    </source>
</evidence>
<dbReference type="InterPro" id="IPR026353">
    <property type="entry name" value="Hypoxan-DNA_Glyclase"/>
</dbReference>
<dbReference type="Proteomes" id="UP000230709">
    <property type="component" value="Chromosome"/>
</dbReference>
<sequence length="172" mass="18566">MHDQPSTSKGFPPVAAADARLLILGSLPGQVSLARVQYYAQPRNAFWPIMGRLFGAEPELPYEERLARLVARGVALWDVCAEGRRPGSLDQKIDSASVAPNDFAAFLAGHARVALIAFNGATAAALFRRKVAAKLSSPAPPTIQLPSTSPAHAAMPFERKLDLWREALHAFL</sequence>
<dbReference type="InterPro" id="IPR036895">
    <property type="entry name" value="Uracil-DNA_glycosylase-like_sf"/>
</dbReference>
<dbReference type="RefSeq" id="WP_003610818.1">
    <property type="nucleotide sequence ID" value="NZ_ADVE02000001.1"/>
</dbReference>
<dbReference type="KEGG" id="mtw:CQW49_01340"/>
<feature type="domain" description="Uracil-DNA glycosylase-like" evidence="1">
    <location>
        <begin position="12"/>
        <end position="168"/>
    </location>
</feature>
<dbReference type="SUPFAM" id="SSF52141">
    <property type="entry name" value="Uracil-DNA glycosylase-like"/>
    <property type="match status" value="1"/>
</dbReference>
<proteinExistence type="predicted"/>
<evidence type="ECO:0000259" key="1">
    <source>
        <dbReference type="SMART" id="SM00986"/>
    </source>
</evidence>
<dbReference type="AlphaFoldDB" id="A0A2D2CV95"/>
<dbReference type="STRING" id="595536.GCA_000178815_00677"/>
<dbReference type="InterPro" id="IPR005122">
    <property type="entry name" value="Uracil-DNA_glycosylase-like"/>
</dbReference>
<reference evidence="3" key="1">
    <citation type="submission" date="2017-10" db="EMBL/GenBank/DDBJ databases">
        <title>Completed PacBio SMRT sequence of Methylosinus trichosporium OB3b reveals presence of a third large plasmid.</title>
        <authorList>
            <person name="Charles T.C."/>
            <person name="Lynch M.D.J."/>
            <person name="Heil J.R."/>
            <person name="Cheng J."/>
        </authorList>
    </citation>
    <scope>NUCLEOTIDE SEQUENCE [LARGE SCALE GENOMIC DNA]</scope>
    <source>
        <strain evidence="3">OB3b</strain>
    </source>
</reference>
<dbReference type="SMART" id="SM00987">
    <property type="entry name" value="UreE_C"/>
    <property type="match status" value="1"/>
</dbReference>
<dbReference type="SMART" id="SM00986">
    <property type="entry name" value="UDG"/>
    <property type="match status" value="1"/>
</dbReference>
<accession>A0A2D2CV95</accession>
<dbReference type="CDD" id="cd10032">
    <property type="entry name" value="UDG-F6_HDG"/>
    <property type="match status" value="1"/>
</dbReference>